<sequence length="368" mass="41315">MSVYLVIGTRPELIKTAPVAFALKKTGIPFRIVNTAQHKDLLDPYWNIFGLKPDYSLDVMVSGQSLTSLTSRILLQLQDFLDKLEEKPALLMAQGDTTTVMGTAMLAFYNKIPFGHIEAGLRSFDLDNPFPEEYNRKVASITTQLHFAPTEVSRQNLLKENIRENDVYVVGNTVVDALQYISSTEMFKTAGFNNSNLDQCLGKDIVLITCHRRENHGENLNNIVAAVEELVRQYTQFKFVWLLHPNPNVKNVISTSKLKTYSNFVLTEPVDYWDLLKLLSQSRIILTDSGGIQEEAPSFGKPLIVLRNVTERPEAVLAGCAKLTGANTSLILETFEWAKQYKSSSNINPYGDGRAADRIAAIVKHFLR</sequence>
<dbReference type="InterPro" id="IPR029767">
    <property type="entry name" value="WecB-like"/>
</dbReference>
<proteinExistence type="inferred from homology"/>
<dbReference type="CDD" id="cd03786">
    <property type="entry name" value="GTB_UDP-GlcNAc_2-Epimerase"/>
    <property type="match status" value="1"/>
</dbReference>
<dbReference type="NCBIfam" id="TIGR00236">
    <property type="entry name" value="wecB"/>
    <property type="match status" value="1"/>
</dbReference>
<dbReference type="RefSeq" id="WP_136576000.1">
    <property type="nucleotide sequence ID" value="NZ_STFF01000001.1"/>
</dbReference>
<dbReference type="Gene3D" id="3.40.50.2000">
    <property type="entry name" value="Glycogen Phosphorylase B"/>
    <property type="match status" value="2"/>
</dbReference>
<accession>A0A4S8I1E6</accession>
<dbReference type="EC" id="5.1.3.14" evidence="3"/>
<evidence type="ECO:0000256" key="2">
    <source>
        <dbReference type="ARBA" id="ARBA00038209"/>
    </source>
</evidence>
<dbReference type="Proteomes" id="UP000306918">
    <property type="component" value="Unassembled WGS sequence"/>
</dbReference>
<evidence type="ECO:0000256" key="4">
    <source>
        <dbReference type="RuleBase" id="RU003513"/>
    </source>
</evidence>
<comment type="caution">
    <text evidence="6">The sequence shown here is derived from an EMBL/GenBank/DDBJ whole genome shotgun (WGS) entry which is preliminary data.</text>
</comment>
<dbReference type="EMBL" id="STFF01000001">
    <property type="protein sequence ID" value="THU41511.1"/>
    <property type="molecule type" value="Genomic_DNA"/>
</dbReference>
<organism evidence="6 7">
    <name type="scientific">Niastella caeni</name>
    <dbReference type="NCBI Taxonomy" id="2569763"/>
    <lineage>
        <taxon>Bacteria</taxon>
        <taxon>Pseudomonadati</taxon>
        <taxon>Bacteroidota</taxon>
        <taxon>Chitinophagia</taxon>
        <taxon>Chitinophagales</taxon>
        <taxon>Chitinophagaceae</taxon>
        <taxon>Niastella</taxon>
    </lineage>
</organism>
<evidence type="ECO:0000256" key="3">
    <source>
        <dbReference type="ARBA" id="ARBA00038858"/>
    </source>
</evidence>
<dbReference type="PANTHER" id="PTHR43174">
    <property type="entry name" value="UDP-N-ACETYLGLUCOSAMINE 2-EPIMERASE"/>
    <property type="match status" value="1"/>
</dbReference>
<evidence type="ECO:0000313" key="7">
    <source>
        <dbReference type="Proteomes" id="UP000306918"/>
    </source>
</evidence>
<dbReference type="InterPro" id="IPR003331">
    <property type="entry name" value="UDP_GlcNAc_Epimerase_2_dom"/>
</dbReference>
<dbReference type="AlphaFoldDB" id="A0A4S8I1E6"/>
<dbReference type="GO" id="GO:0008761">
    <property type="term" value="F:UDP-N-acetylglucosamine 2-epimerase activity"/>
    <property type="evidence" value="ECO:0007669"/>
    <property type="project" value="UniProtKB-EC"/>
</dbReference>
<keyword evidence="7" id="KW-1185">Reference proteome</keyword>
<reference evidence="6 7" key="1">
    <citation type="submission" date="2019-04" db="EMBL/GenBank/DDBJ databases">
        <title>Niastella caeni sp. nov., isolated from activated sludge.</title>
        <authorList>
            <person name="Sheng M."/>
        </authorList>
    </citation>
    <scope>NUCLEOTIDE SEQUENCE [LARGE SCALE GENOMIC DNA]</scope>
    <source>
        <strain evidence="6 7">HX-2-15</strain>
    </source>
</reference>
<gene>
    <name evidence="6" type="ORF">FAM09_05230</name>
</gene>
<evidence type="ECO:0000256" key="1">
    <source>
        <dbReference type="ARBA" id="ARBA00023235"/>
    </source>
</evidence>
<comment type="similarity">
    <text evidence="2 4">Belongs to the UDP-N-acetylglucosamine 2-epimerase family.</text>
</comment>
<dbReference type="OrthoDB" id="9803238at2"/>
<keyword evidence="1 4" id="KW-0413">Isomerase</keyword>
<dbReference type="Pfam" id="PF02350">
    <property type="entry name" value="Epimerase_2"/>
    <property type="match status" value="1"/>
</dbReference>
<evidence type="ECO:0000313" key="6">
    <source>
        <dbReference type="EMBL" id="THU41511.1"/>
    </source>
</evidence>
<name>A0A4S8I1E6_9BACT</name>
<evidence type="ECO:0000259" key="5">
    <source>
        <dbReference type="Pfam" id="PF02350"/>
    </source>
</evidence>
<feature type="domain" description="UDP-N-acetylglucosamine 2-epimerase" evidence="5">
    <location>
        <begin position="26"/>
        <end position="364"/>
    </location>
</feature>
<dbReference type="SUPFAM" id="SSF53756">
    <property type="entry name" value="UDP-Glycosyltransferase/glycogen phosphorylase"/>
    <property type="match status" value="1"/>
</dbReference>
<protein>
    <recommendedName>
        <fullName evidence="3">UDP-N-acetylglucosamine 2-epimerase (non-hydrolyzing)</fullName>
        <ecNumber evidence="3">5.1.3.14</ecNumber>
    </recommendedName>
</protein>
<dbReference type="PANTHER" id="PTHR43174:SF2">
    <property type="entry name" value="UDP-N-ACETYLGLUCOSAMINE 2-EPIMERASE"/>
    <property type="match status" value="1"/>
</dbReference>